<feature type="domain" description="Peptidase M24 C-terminal" evidence="9">
    <location>
        <begin position="776"/>
        <end position="835"/>
    </location>
</feature>
<dbReference type="Pfam" id="PF16189">
    <property type="entry name" value="Creatinase_N_2"/>
    <property type="match status" value="1"/>
</dbReference>
<feature type="compositionally biased region" description="Polar residues" evidence="6">
    <location>
        <begin position="93"/>
        <end position="105"/>
    </location>
</feature>
<dbReference type="Pfam" id="PF01321">
    <property type="entry name" value="Creatinase_N"/>
    <property type="match status" value="1"/>
</dbReference>
<dbReference type="FunFam" id="3.90.230.10:FF:000007">
    <property type="entry name" value="Xaa-Pro aminopeptidase P"/>
    <property type="match status" value="1"/>
</dbReference>
<organism evidence="10 11">
    <name type="scientific">Candolleomyces aberdarensis</name>
    <dbReference type="NCBI Taxonomy" id="2316362"/>
    <lineage>
        <taxon>Eukaryota</taxon>
        <taxon>Fungi</taxon>
        <taxon>Dikarya</taxon>
        <taxon>Basidiomycota</taxon>
        <taxon>Agaricomycotina</taxon>
        <taxon>Agaricomycetes</taxon>
        <taxon>Agaricomycetidae</taxon>
        <taxon>Agaricales</taxon>
        <taxon>Agaricineae</taxon>
        <taxon>Psathyrellaceae</taxon>
        <taxon>Candolleomyces</taxon>
    </lineage>
</organism>
<dbReference type="AlphaFoldDB" id="A0A4Q2CZM3"/>
<dbReference type="Pfam" id="PF16188">
    <property type="entry name" value="Peptidase_M24_C"/>
    <property type="match status" value="1"/>
</dbReference>
<dbReference type="STRING" id="2316362.A0A4Q2CZM3"/>
<dbReference type="PANTHER" id="PTHR43763:SF17">
    <property type="entry name" value="AMINOPEPTIDASE P, CYTOPLASMIC-RELATED"/>
    <property type="match status" value="1"/>
</dbReference>
<feature type="compositionally biased region" description="Basic and acidic residues" evidence="6">
    <location>
        <begin position="34"/>
        <end position="43"/>
    </location>
</feature>
<evidence type="ECO:0000259" key="9">
    <source>
        <dbReference type="Pfam" id="PF16188"/>
    </source>
</evidence>
<evidence type="ECO:0000259" key="8">
    <source>
        <dbReference type="Pfam" id="PF01321"/>
    </source>
</evidence>
<feature type="region of interest" description="Disordered" evidence="6">
    <location>
        <begin position="1"/>
        <end position="230"/>
    </location>
</feature>
<comment type="caution">
    <text evidence="10">The sequence shown here is derived from an EMBL/GenBank/DDBJ whole genome shotgun (WGS) entry which is preliminary data.</text>
</comment>
<comment type="cofactor">
    <cofactor evidence="1">
        <name>Mn(2+)</name>
        <dbReference type="ChEBI" id="CHEBI:29035"/>
    </cofactor>
</comment>
<dbReference type="FunFam" id="3.40.350.10:FF:000003">
    <property type="entry name" value="Xaa-pro aminopeptidase P"/>
    <property type="match status" value="1"/>
</dbReference>
<dbReference type="PANTHER" id="PTHR43763">
    <property type="entry name" value="XAA-PRO AMINOPEPTIDASE 1"/>
    <property type="match status" value="1"/>
</dbReference>
<dbReference type="CDD" id="cd01085">
    <property type="entry name" value="APP"/>
    <property type="match status" value="1"/>
</dbReference>
<dbReference type="Proteomes" id="UP000290288">
    <property type="component" value="Unassembled WGS sequence"/>
</dbReference>
<dbReference type="OrthoDB" id="9995434at2759"/>
<feature type="domain" description="Creatinase N-terminal" evidence="8">
    <location>
        <begin position="232"/>
        <end position="356"/>
    </location>
</feature>
<dbReference type="InterPro" id="IPR000587">
    <property type="entry name" value="Creatinase_N"/>
</dbReference>
<dbReference type="SUPFAM" id="SSF101447">
    <property type="entry name" value="Formin homology 2 domain (FH2 domain)"/>
    <property type="match status" value="1"/>
</dbReference>
<sequence length="852" mass="96142">MPPPPPPPPPPPICFPFSNKKPRRRLSWSSSDRSVPHRSDMVRRPSFAQDAYPGGGAAESITFHSDSEMYDEVPEMFPGPSKESKGKGLVRGNTMTGTKKSTASSRWGWAGRKDKEKELPAPQDDDDDDDMYEPHHHHDQPPLQIYRGPVRRDSKSSHASRSTQKSHDSQRTVTSQQSRSTHHRSNSSRSTVPKPRPPLMAQDSTSTLVGSAYERKVNDRGSIQERPDTTERLEELRKLMEKDKLDYYIVPSEDAHQSEYVAPSDKRREYISGFTGTAGTAIVTRSHAYLIVDSRYWLQAEDQVDGNWDVVRAGTAEAPKDWIEWLMKGIRGASRIGIDARMISHEKAQNINSKIGQLDSKLVYPPQNLVDLVWKDKPGKPREPLYTQPIEYTGKDAASKIHKIREWVRAQPPAVPAYSKGEPTPAHKHVGTLVISLPQIAYALNLRGTDIPYNPLFHAYLFVGLDSATLFVDSSKVDELVDNYLRSIGVDRKDYTELWPFLRRRPWGEGKLLISPETSYAISLMLTNFRYTIIPSFVEQMMAVKNEVEIDGMRRAYLRDGVSFVRFFAWLESKLAEGYDITEYEAASRLTEFRKKNKNFMGLAYENISASGPNAALPHYSPKRPTAAMISRETPYLNDSGGQYRDGTCDTTRTLHFGRPTAEQSEAFTRVLQGHIAIDSAIFPEGTSGHQLDVLARKALWKEGMNYNHGTGHGVGSFLTVHEGPHSFSNNTPLLPGHVITNEPGFYAEGKFGIRIESALVVRRVSTRNEFNGPIWLGFERLTCVPIQTRMVKDSMLTKEEKAWVKDHNNRCYERLAPLLKDDKRALKWLERETRRGLGLASAPGGVAIEWD</sequence>
<comment type="similarity">
    <text evidence="2">Belongs to the peptidase M24B family.</text>
</comment>
<dbReference type="InterPro" id="IPR000994">
    <property type="entry name" value="Pept_M24"/>
</dbReference>
<dbReference type="Pfam" id="PF00557">
    <property type="entry name" value="Peptidase_M24"/>
    <property type="match status" value="1"/>
</dbReference>
<proteinExistence type="inferred from homology"/>
<dbReference type="Gene3D" id="3.90.230.10">
    <property type="entry name" value="Creatinase/methionine aminopeptidase superfamily"/>
    <property type="match status" value="1"/>
</dbReference>
<feature type="compositionally biased region" description="Basic and acidic residues" evidence="6">
    <location>
        <begin position="213"/>
        <end position="230"/>
    </location>
</feature>
<dbReference type="GO" id="GO:0005737">
    <property type="term" value="C:cytoplasm"/>
    <property type="evidence" value="ECO:0007669"/>
    <property type="project" value="UniProtKB-ARBA"/>
</dbReference>
<accession>A0A4Q2CZM3</accession>
<evidence type="ECO:0000313" key="10">
    <source>
        <dbReference type="EMBL" id="RXW12350.1"/>
    </source>
</evidence>
<keyword evidence="5" id="KW-0464">Manganese</keyword>
<dbReference type="EMBL" id="SDEE01001275">
    <property type="protein sequence ID" value="RXW12350.1"/>
    <property type="molecule type" value="Genomic_DNA"/>
</dbReference>
<gene>
    <name evidence="10" type="ORF">EST38_g13504</name>
</gene>
<evidence type="ECO:0000256" key="1">
    <source>
        <dbReference type="ARBA" id="ARBA00001936"/>
    </source>
</evidence>
<evidence type="ECO:0000256" key="6">
    <source>
        <dbReference type="SAM" id="MobiDB-lite"/>
    </source>
</evidence>
<dbReference type="GO" id="GO:0070006">
    <property type="term" value="F:metalloaminopeptidase activity"/>
    <property type="evidence" value="ECO:0007669"/>
    <property type="project" value="InterPro"/>
</dbReference>
<dbReference type="GO" id="GO:0046872">
    <property type="term" value="F:metal ion binding"/>
    <property type="evidence" value="ECO:0007669"/>
    <property type="project" value="UniProtKB-KW"/>
</dbReference>
<evidence type="ECO:0000256" key="5">
    <source>
        <dbReference type="ARBA" id="ARBA00023211"/>
    </source>
</evidence>
<dbReference type="InterPro" id="IPR029149">
    <property type="entry name" value="Creatin/AminoP/Spt16_N"/>
</dbReference>
<evidence type="ECO:0000313" key="11">
    <source>
        <dbReference type="Proteomes" id="UP000290288"/>
    </source>
</evidence>
<keyword evidence="11" id="KW-1185">Reference proteome</keyword>
<name>A0A4Q2CZM3_9AGAR</name>
<dbReference type="Gene3D" id="3.40.350.10">
    <property type="entry name" value="Creatinase/prolidase N-terminal domain"/>
    <property type="match status" value="2"/>
</dbReference>
<feature type="compositionally biased region" description="Pro residues" evidence="6">
    <location>
        <begin position="1"/>
        <end position="14"/>
    </location>
</feature>
<protein>
    <submittedName>
        <fullName evidence="10">Uncharacterized protein</fullName>
    </submittedName>
</protein>
<dbReference type="InterPro" id="IPR033740">
    <property type="entry name" value="Pept_M24B"/>
</dbReference>
<evidence type="ECO:0000256" key="3">
    <source>
        <dbReference type="ARBA" id="ARBA00022723"/>
    </source>
</evidence>
<dbReference type="SUPFAM" id="SSF53092">
    <property type="entry name" value="Creatinase/prolidase N-terminal domain"/>
    <property type="match status" value="1"/>
</dbReference>
<keyword evidence="4" id="KW-0378">Hydrolase</keyword>
<feature type="domain" description="Peptidase M24" evidence="7">
    <location>
        <begin position="552"/>
        <end position="763"/>
    </location>
</feature>
<evidence type="ECO:0000256" key="4">
    <source>
        <dbReference type="ARBA" id="ARBA00022801"/>
    </source>
</evidence>
<keyword evidence="3" id="KW-0479">Metal-binding</keyword>
<evidence type="ECO:0000256" key="2">
    <source>
        <dbReference type="ARBA" id="ARBA00008766"/>
    </source>
</evidence>
<dbReference type="InterPro" id="IPR050422">
    <property type="entry name" value="X-Pro_aminopeptidase_P"/>
</dbReference>
<dbReference type="InterPro" id="IPR036005">
    <property type="entry name" value="Creatinase/aminopeptidase-like"/>
</dbReference>
<dbReference type="SUPFAM" id="SSF55920">
    <property type="entry name" value="Creatinase/aminopeptidase"/>
    <property type="match status" value="1"/>
</dbReference>
<dbReference type="InterPro" id="IPR032416">
    <property type="entry name" value="Peptidase_M24_C"/>
</dbReference>
<evidence type="ECO:0000259" key="7">
    <source>
        <dbReference type="Pfam" id="PF00557"/>
    </source>
</evidence>
<reference evidence="10 11" key="1">
    <citation type="submission" date="2019-01" db="EMBL/GenBank/DDBJ databases">
        <title>Draft genome sequence of Psathyrella aberdarensis IHI B618.</title>
        <authorList>
            <person name="Buettner E."/>
            <person name="Kellner H."/>
        </authorList>
    </citation>
    <scope>NUCLEOTIDE SEQUENCE [LARGE SCALE GENOMIC DNA]</scope>
    <source>
        <strain evidence="10 11">IHI B618</strain>
    </source>
</reference>